<feature type="transmembrane region" description="Helical" evidence="7">
    <location>
        <begin position="238"/>
        <end position="265"/>
    </location>
</feature>
<feature type="transmembrane region" description="Helical" evidence="7">
    <location>
        <begin position="104"/>
        <end position="125"/>
    </location>
</feature>
<keyword evidence="4 7" id="KW-0812">Transmembrane</keyword>
<evidence type="ECO:0000256" key="2">
    <source>
        <dbReference type="ARBA" id="ARBA00022448"/>
    </source>
</evidence>
<accession>A0A848EBR2</accession>
<dbReference type="AlphaFoldDB" id="A0A848EBR2"/>
<dbReference type="InterPro" id="IPR035906">
    <property type="entry name" value="MetI-like_sf"/>
</dbReference>
<evidence type="ECO:0000256" key="1">
    <source>
        <dbReference type="ARBA" id="ARBA00004651"/>
    </source>
</evidence>
<dbReference type="PANTHER" id="PTHR43163">
    <property type="entry name" value="DIPEPTIDE TRANSPORT SYSTEM PERMEASE PROTEIN DPPB-RELATED"/>
    <property type="match status" value="1"/>
</dbReference>
<evidence type="ECO:0000256" key="4">
    <source>
        <dbReference type="ARBA" id="ARBA00022692"/>
    </source>
</evidence>
<keyword evidence="3" id="KW-1003">Cell membrane</keyword>
<protein>
    <submittedName>
        <fullName evidence="9">ABC transporter permease</fullName>
    </submittedName>
</protein>
<keyword evidence="6 7" id="KW-0472">Membrane</keyword>
<dbReference type="Gene3D" id="1.10.3720.10">
    <property type="entry name" value="MetI-like"/>
    <property type="match status" value="1"/>
</dbReference>
<evidence type="ECO:0000259" key="8">
    <source>
        <dbReference type="PROSITE" id="PS50928"/>
    </source>
</evidence>
<feature type="transmembrane region" description="Helical" evidence="7">
    <location>
        <begin position="285"/>
        <end position="310"/>
    </location>
</feature>
<dbReference type="EMBL" id="JABBKX010000002">
    <property type="protein sequence ID" value="NMJ40715.1"/>
    <property type="molecule type" value="Genomic_DNA"/>
</dbReference>
<evidence type="ECO:0000313" key="10">
    <source>
        <dbReference type="Proteomes" id="UP000548582"/>
    </source>
</evidence>
<dbReference type="InterPro" id="IPR045621">
    <property type="entry name" value="BPD_transp_1_N"/>
</dbReference>
<dbReference type="Pfam" id="PF19300">
    <property type="entry name" value="BPD_transp_1_N"/>
    <property type="match status" value="1"/>
</dbReference>
<evidence type="ECO:0000256" key="3">
    <source>
        <dbReference type="ARBA" id="ARBA00022475"/>
    </source>
</evidence>
<dbReference type="RefSeq" id="WP_170052989.1">
    <property type="nucleotide sequence ID" value="NZ_JABBKX010000002.1"/>
</dbReference>
<evidence type="ECO:0000313" key="9">
    <source>
        <dbReference type="EMBL" id="NMJ40715.1"/>
    </source>
</evidence>
<dbReference type="GO" id="GO:0055085">
    <property type="term" value="P:transmembrane transport"/>
    <property type="evidence" value="ECO:0007669"/>
    <property type="project" value="InterPro"/>
</dbReference>
<comment type="similarity">
    <text evidence="7">Belongs to the binding-protein-dependent transport system permease family.</text>
</comment>
<keyword evidence="2 7" id="KW-0813">Transport</keyword>
<keyword evidence="5 7" id="KW-1133">Transmembrane helix</keyword>
<dbReference type="PROSITE" id="PS50928">
    <property type="entry name" value="ABC_TM1"/>
    <property type="match status" value="1"/>
</dbReference>
<comment type="subcellular location">
    <subcellularLocation>
        <location evidence="1 7">Cell membrane</location>
        <topology evidence="1 7">Multi-pass membrane protein</topology>
    </subcellularLocation>
</comment>
<sequence length="317" mass="33825">MLAFAARRLLVSLGLVWVVASLVFLVIHLIPGDPAELLLSQGGIAPDPAAVEELRERLGLNEPLWAQYLTYMGGLLRGDFGLSLQDEHPIAEEIALRLPRTLELVGMAGLLAVIFGVPLGIAAAMRAGGALDRILSAWAGFALSVPVFVVGTLAVLVLAQQLKLVSAGGYVPLARDPGRHLALLMMPAATIAVGLGAVVFRVMRSSVLEVLEREHVRAAQARGLAPAAIIRRHVLRNALTPVVTVVALHLGSLLGGTVLVEFVFNWPGLSGYLVRAVEARDYPEVLGIVLVISTLFVLLNFLVDLLYAVIDPRVRHG</sequence>
<comment type="caution">
    <text evidence="9">The sequence shown here is derived from an EMBL/GenBank/DDBJ whole genome shotgun (WGS) entry which is preliminary data.</text>
</comment>
<reference evidence="9 10" key="1">
    <citation type="submission" date="2020-03" db="EMBL/GenBank/DDBJ databases">
        <authorList>
            <person name="Sun Q."/>
        </authorList>
    </citation>
    <scope>NUCLEOTIDE SEQUENCE [LARGE SCALE GENOMIC DNA]</scope>
    <source>
        <strain evidence="9 10">JC162</strain>
    </source>
</reference>
<proteinExistence type="inferred from homology"/>
<feature type="domain" description="ABC transmembrane type-1" evidence="8">
    <location>
        <begin position="98"/>
        <end position="307"/>
    </location>
</feature>
<dbReference type="SUPFAM" id="SSF161098">
    <property type="entry name" value="MetI-like"/>
    <property type="match status" value="1"/>
</dbReference>
<gene>
    <name evidence="9" type="ORF">GWK16_05650</name>
</gene>
<evidence type="ECO:0000256" key="5">
    <source>
        <dbReference type="ARBA" id="ARBA00022989"/>
    </source>
</evidence>
<evidence type="ECO:0000256" key="7">
    <source>
        <dbReference type="RuleBase" id="RU363032"/>
    </source>
</evidence>
<dbReference type="InterPro" id="IPR000515">
    <property type="entry name" value="MetI-like"/>
</dbReference>
<dbReference type="PANTHER" id="PTHR43163:SF6">
    <property type="entry name" value="DIPEPTIDE TRANSPORT SYSTEM PERMEASE PROTEIN DPPB-RELATED"/>
    <property type="match status" value="1"/>
</dbReference>
<name>A0A848EBR2_9PROT</name>
<dbReference type="CDD" id="cd06261">
    <property type="entry name" value="TM_PBP2"/>
    <property type="match status" value="1"/>
</dbReference>
<dbReference type="Pfam" id="PF00528">
    <property type="entry name" value="BPD_transp_1"/>
    <property type="match status" value="1"/>
</dbReference>
<keyword evidence="10" id="KW-1185">Reference proteome</keyword>
<evidence type="ECO:0000256" key="6">
    <source>
        <dbReference type="ARBA" id="ARBA00023136"/>
    </source>
</evidence>
<organism evidence="9 10">
    <name type="scientific">Neoroseomonas marina</name>
    <dbReference type="NCBI Taxonomy" id="1232220"/>
    <lineage>
        <taxon>Bacteria</taxon>
        <taxon>Pseudomonadati</taxon>
        <taxon>Pseudomonadota</taxon>
        <taxon>Alphaproteobacteria</taxon>
        <taxon>Acetobacterales</taxon>
        <taxon>Acetobacteraceae</taxon>
        <taxon>Neoroseomonas</taxon>
    </lineage>
</organism>
<feature type="transmembrane region" description="Helical" evidence="7">
    <location>
        <begin position="137"/>
        <end position="160"/>
    </location>
</feature>
<dbReference type="Proteomes" id="UP000548582">
    <property type="component" value="Unassembled WGS sequence"/>
</dbReference>
<feature type="transmembrane region" description="Helical" evidence="7">
    <location>
        <begin position="9"/>
        <end position="30"/>
    </location>
</feature>
<feature type="transmembrane region" description="Helical" evidence="7">
    <location>
        <begin position="180"/>
        <end position="203"/>
    </location>
</feature>
<dbReference type="GO" id="GO:0005886">
    <property type="term" value="C:plasma membrane"/>
    <property type="evidence" value="ECO:0007669"/>
    <property type="project" value="UniProtKB-SubCell"/>
</dbReference>